<comment type="caution">
    <text evidence="8">The sequence shown here is derived from an EMBL/GenBank/DDBJ whole genome shotgun (WGS) entry which is preliminary data.</text>
</comment>
<dbReference type="InterPro" id="IPR035985">
    <property type="entry name" value="Ubiquitin-activating_enz"/>
</dbReference>
<dbReference type="CDD" id="cd01483">
    <property type="entry name" value="E1_enzyme_family"/>
    <property type="match status" value="1"/>
</dbReference>
<evidence type="ECO:0000259" key="6">
    <source>
        <dbReference type="Pfam" id="PF00899"/>
    </source>
</evidence>
<dbReference type="GO" id="GO:0006508">
    <property type="term" value="P:proteolysis"/>
    <property type="evidence" value="ECO:0007669"/>
    <property type="project" value="UniProtKB-KW"/>
</dbReference>
<dbReference type="InterPro" id="IPR000594">
    <property type="entry name" value="ThiF_NAD_FAD-bd"/>
</dbReference>
<dbReference type="RefSeq" id="WP_166673742.1">
    <property type="nucleotide sequence ID" value="NZ_SOEB01000034.1"/>
</dbReference>
<dbReference type="GO" id="GO:0061503">
    <property type="term" value="F:tRNA threonylcarbamoyladenosine dehydratase"/>
    <property type="evidence" value="ECO:0007669"/>
    <property type="project" value="TreeGrafter"/>
</dbReference>
<accession>A0A4R8F9M1</accession>
<evidence type="ECO:0000313" key="8">
    <source>
        <dbReference type="EMBL" id="TDX21912.1"/>
    </source>
</evidence>
<dbReference type="PANTHER" id="PTHR43267:SF1">
    <property type="entry name" value="TRNA THREONYLCARBAMOYLADENOSINE DEHYDRATASE"/>
    <property type="match status" value="1"/>
</dbReference>
<feature type="domain" description="JAB" evidence="7">
    <location>
        <begin position="10"/>
        <end position="134"/>
    </location>
</feature>
<reference evidence="8 9" key="1">
    <citation type="submission" date="2019-03" db="EMBL/GenBank/DDBJ databases">
        <title>Genomic Encyclopedia of Type Strains, Phase IV (KMG-IV): sequencing the most valuable type-strain genomes for metagenomic binning, comparative biology and taxonomic classification.</title>
        <authorList>
            <person name="Goeker M."/>
        </authorList>
    </citation>
    <scope>NUCLEOTIDE SEQUENCE [LARGE SCALE GENOMIC DNA]</scope>
    <source>
        <strain evidence="8 9">JA181</strain>
    </source>
</reference>
<protein>
    <submittedName>
        <fullName evidence="8">JAB domain-containing protein similar to deubiquitination enzymes</fullName>
    </submittedName>
</protein>
<dbReference type="Proteomes" id="UP000295484">
    <property type="component" value="Unassembled WGS sequence"/>
</dbReference>
<evidence type="ECO:0000259" key="7">
    <source>
        <dbReference type="Pfam" id="PF14464"/>
    </source>
</evidence>
<evidence type="ECO:0000256" key="1">
    <source>
        <dbReference type="ARBA" id="ARBA00022670"/>
    </source>
</evidence>
<keyword evidence="2" id="KW-0479">Metal-binding</keyword>
<evidence type="ECO:0000256" key="4">
    <source>
        <dbReference type="ARBA" id="ARBA00022833"/>
    </source>
</evidence>
<evidence type="ECO:0000256" key="5">
    <source>
        <dbReference type="ARBA" id="ARBA00023049"/>
    </source>
</evidence>
<keyword evidence="5" id="KW-0482">Metalloprotease</keyword>
<evidence type="ECO:0000256" key="3">
    <source>
        <dbReference type="ARBA" id="ARBA00022801"/>
    </source>
</evidence>
<organism evidence="8 9">
    <name type="scientific">Rhodovulum visakhapatnamense</name>
    <dbReference type="NCBI Taxonomy" id="364297"/>
    <lineage>
        <taxon>Bacteria</taxon>
        <taxon>Pseudomonadati</taxon>
        <taxon>Pseudomonadota</taxon>
        <taxon>Alphaproteobacteria</taxon>
        <taxon>Rhodobacterales</taxon>
        <taxon>Paracoccaceae</taxon>
        <taxon>Rhodovulum</taxon>
    </lineage>
</organism>
<sequence>MDVELTLQEAHQAELKHLLHREDGTEAAAYVLYGVNQIGVDPWSRQGRLRLTSFEIISIPPDDAVSASERHITWRTDSYVSLCRRAAEEGLLPGIVHSHPGGFPDFSTQDDQNERELFRLARNRNGDEARLLSLLLIGKDRLRARLWVDEKTPIEIGTIRSVGTQLIYTTVGAATPEAAFDRQARAFGAGLNSILRGLRVGVVGCGGTGSATAMLLARLGVGQIALFDEDIVEVTNLNRLHGARRADADAMRPKVEVVAREISELGLGVRVRAYQRWVEDPSVRDALKACDVIFGCTDDHGGRLFLNRFAHFYLVPVIDMGLAIEPSPEGGLRDMSARVTVLTPGAPCLMCRGVVDAQAAGEEALRRNAPAEYERQKREAYVRGGGNPAPAVVTFTTETASIAVNELLQGLVDYRGEGRWAWQRVRRLDRGEERRQGAKQRSDCPICVDTHYWGRADVEPFLDRIS</sequence>
<feature type="domain" description="THIF-type NAD/FAD binding fold" evidence="6">
    <location>
        <begin position="181"/>
        <end position="414"/>
    </location>
</feature>
<keyword evidence="4" id="KW-0862">Zinc</keyword>
<keyword evidence="1" id="KW-0645">Protease</keyword>
<evidence type="ECO:0000256" key="2">
    <source>
        <dbReference type="ARBA" id="ARBA00022723"/>
    </source>
</evidence>
<keyword evidence="3" id="KW-0378">Hydrolase</keyword>
<evidence type="ECO:0000313" key="9">
    <source>
        <dbReference type="Proteomes" id="UP000295484"/>
    </source>
</evidence>
<dbReference type="InterPro" id="IPR028090">
    <property type="entry name" value="JAB_dom_prok"/>
</dbReference>
<dbReference type="SUPFAM" id="SSF69572">
    <property type="entry name" value="Activating enzymes of the ubiquitin-like proteins"/>
    <property type="match status" value="1"/>
</dbReference>
<dbReference type="Pfam" id="PF00899">
    <property type="entry name" value="ThiF"/>
    <property type="match status" value="1"/>
</dbReference>
<dbReference type="Pfam" id="PF14464">
    <property type="entry name" value="Prok-JAB"/>
    <property type="match status" value="1"/>
</dbReference>
<dbReference type="GO" id="GO:0046872">
    <property type="term" value="F:metal ion binding"/>
    <property type="evidence" value="ECO:0007669"/>
    <property type="project" value="UniProtKB-KW"/>
</dbReference>
<name>A0A4R8F9M1_9RHOB</name>
<dbReference type="GO" id="GO:0008237">
    <property type="term" value="F:metallopeptidase activity"/>
    <property type="evidence" value="ECO:0007669"/>
    <property type="project" value="UniProtKB-KW"/>
</dbReference>
<dbReference type="InterPro" id="IPR045886">
    <property type="entry name" value="ThiF/MoeB/HesA"/>
</dbReference>
<dbReference type="AlphaFoldDB" id="A0A4R8F9M1"/>
<dbReference type="GO" id="GO:0008641">
    <property type="term" value="F:ubiquitin-like modifier activating enzyme activity"/>
    <property type="evidence" value="ECO:0007669"/>
    <property type="project" value="InterPro"/>
</dbReference>
<dbReference type="PANTHER" id="PTHR43267">
    <property type="entry name" value="TRNA THREONYLCARBAMOYLADENOSINE DEHYDRATASE"/>
    <property type="match status" value="1"/>
</dbReference>
<dbReference type="Gene3D" id="3.40.50.720">
    <property type="entry name" value="NAD(P)-binding Rossmann-like Domain"/>
    <property type="match status" value="1"/>
</dbReference>
<proteinExistence type="predicted"/>
<dbReference type="GO" id="GO:0061504">
    <property type="term" value="P:cyclic threonylcarbamoyladenosine biosynthetic process"/>
    <property type="evidence" value="ECO:0007669"/>
    <property type="project" value="TreeGrafter"/>
</dbReference>
<dbReference type="EMBL" id="SOEB01000034">
    <property type="protein sequence ID" value="TDX21912.1"/>
    <property type="molecule type" value="Genomic_DNA"/>
</dbReference>
<gene>
    <name evidence="8" type="ORF">EV657_13414</name>
</gene>